<dbReference type="InterPro" id="IPR003439">
    <property type="entry name" value="ABC_transporter-like_ATP-bd"/>
</dbReference>
<accession>A0ABV5JA31</accession>
<protein>
    <submittedName>
        <fullName evidence="5">ATP-binding cassette domain-containing protein</fullName>
    </submittedName>
</protein>
<organism evidence="5 6">
    <name type="scientific">Echinicola jeungdonensis</name>
    <dbReference type="NCBI Taxonomy" id="709343"/>
    <lineage>
        <taxon>Bacteria</taxon>
        <taxon>Pseudomonadati</taxon>
        <taxon>Bacteroidota</taxon>
        <taxon>Cytophagia</taxon>
        <taxon>Cytophagales</taxon>
        <taxon>Cyclobacteriaceae</taxon>
        <taxon>Echinicola</taxon>
    </lineage>
</organism>
<reference evidence="5 6" key="1">
    <citation type="submission" date="2024-09" db="EMBL/GenBank/DDBJ databases">
        <authorList>
            <person name="Sun Q."/>
            <person name="Mori K."/>
        </authorList>
    </citation>
    <scope>NUCLEOTIDE SEQUENCE [LARGE SCALE GENOMIC DNA]</scope>
    <source>
        <strain evidence="5 6">CECT 7682</strain>
    </source>
</reference>
<proteinExistence type="predicted"/>
<keyword evidence="2" id="KW-0547">Nucleotide-binding</keyword>
<gene>
    <name evidence="5" type="ORF">ACFFUR_14510</name>
</gene>
<dbReference type="Pfam" id="PF00005">
    <property type="entry name" value="ABC_tran"/>
    <property type="match status" value="1"/>
</dbReference>
<keyword evidence="3 5" id="KW-0067">ATP-binding</keyword>
<sequence>MLEIKLEGASKRYQYEWIFKNLDLQAPAQAKIAITGSNGSGKSTFLKCLAGIIPLTEGKIQYKLSDKIIPETDYFKHLTFSAPYMELLEELTLKELLTFHFKFKNPIPGLDINKMIQILYLENAKNKQIQYFSSGMKQRLKLGLCFFSDAPLVLLDEPTSNLDQKGREWYLELADKYGENRMVFIGSNDPKEYSFCDQELSIEDFKISGQRTTKRMM</sequence>
<dbReference type="EMBL" id="JBHMEW010000065">
    <property type="protein sequence ID" value="MFB9213025.1"/>
    <property type="molecule type" value="Genomic_DNA"/>
</dbReference>
<evidence type="ECO:0000259" key="4">
    <source>
        <dbReference type="PROSITE" id="PS50893"/>
    </source>
</evidence>
<dbReference type="RefSeq" id="WP_290248358.1">
    <property type="nucleotide sequence ID" value="NZ_JAUFQT010000001.1"/>
</dbReference>
<dbReference type="SUPFAM" id="SSF52540">
    <property type="entry name" value="P-loop containing nucleoside triphosphate hydrolases"/>
    <property type="match status" value="1"/>
</dbReference>
<dbReference type="PANTHER" id="PTHR42939:SF1">
    <property type="entry name" value="ABC TRANSPORTER ATP-BINDING PROTEIN ALBC-RELATED"/>
    <property type="match status" value="1"/>
</dbReference>
<dbReference type="Gene3D" id="3.40.50.300">
    <property type="entry name" value="P-loop containing nucleotide triphosphate hydrolases"/>
    <property type="match status" value="1"/>
</dbReference>
<dbReference type="PROSITE" id="PS50893">
    <property type="entry name" value="ABC_TRANSPORTER_2"/>
    <property type="match status" value="1"/>
</dbReference>
<dbReference type="CDD" id="cd00267">
    <property type="entry name" value="ABC_ATPase"/>
    <property type="match status" value="1"/>
</dbReference>
<dbReference type="Proteomes" id="UP001589654">
    <property type="component" value="Unassembled WGS sequence"/>
</dbReference>
<evidence type="ECO:0000313" key="5">
    <source>
        <dbReference type="EMBL" id="MFB9213025.1"/>
    </source>
</evidence>
<evidence type="ECO:0000256" key="2">
    <source>
        <dbReference type="ARBA" id="ARBA00022741"/>
    </source>
</evidence>
<evidence type="ECO:0000256" key="1">
    <source>
        <dbReference type="ARBA" id="ARBA00022448"/>
    </source>
</evidence>
<name>A0ABV5JA31_9BACT</name>
<feature type="domain" description="ABC transporter" evidence="4">
    <location>
        <begin position="4"/>
        <end position="217"/>
    </location>
</feature>
<dbReference type="SMART" id="SM00382">
    <property type="entry name" value="AAA"/>
    <property type="match status" value="1"/>
</dbReference>
<dbReference type="PROSITE" id="PS00211">
    <property type="entry name" value="ABC_TRANSPORTER_1"/>
    <property type="match status" value="1"/>
</dbReference>
<keyword evidence="1" id="KW-0813">Transport</keyword>
<dbReference type="InterPro" id="IPR017871">
    <property type="entry name" value="ABC_transporter-like_CS"/>
</dbReference>
<dbReference type="InterPro" id="IPR051782">
    <property type="entry name" value="ABC_Transporter_VariousFunc"/>
</dbReference>
<dbReference type="PANTHER" id="PTHR42939">
    <property type="entry name" value="ABC TRANSPORTER ATP-BINDING PROTEIN ALBC-RELATED"/>
    <property type="match status" value="1"/>
</dbReference>
<dbReference type="InterPro" id="IPR027417">
    <property type="entry name" value="P-loop_NTPase"/>
</dbReference>
<evidence type="ECO:0000313" key="6">
    <source>
        <dbReference type="Proteomes" id="UP001589654"/>
    </source>
</evidence>
<comment type="caution">
    <text evidence="5">The sequence shown here is derived from an EMBL/GenBank/DDBJ whole genome shotgun (WGS) entry which is preliminary data.</text>
</comment>
<evidence type="ECO:0000256" key="3">
    <source>
        <dbReference type="ARBA" id="ARBA00022840"/>
    </source>
</evidence>
<dbReference type="GO" id="GO:0005524">
    <property type="term" value="F:ATP binding"/>
    <property type="evidence" value="ECO:0007669"/>
    <property type="project" value="UniProtKB-KW"/>
</dbReference>
<keyword evidence="6" id="KW-1185">Reference proteome</keyword>
<dbReference type="InterPro" id="IPR003593">
    <property type="entry name" value="AAA+_ATPase"/>
</dbReference>